<keyword evidence="3" id="KW-1185">Reference proteome</keyword>
<feature type="region of interest" description="Disordered" evidence="1">
    <location>
        <begin position="249"/>
        <end position="281"/>
    </location>
</feature>
<organism evidence="2 3">
    <name type="scientific">Prorocentrum cordatum</name>
    <dbReference type="NCBI Taxonomy" id="2364126"/>
    <lineage>
        <taxon>Eukaryota</taxon>
        <taxon>Sar</taxon>
        <taxon>Alveolata</taxon>
        <taxon>Dinophyceae</taxon>
        <taxon>Prorocentrales</taxon>
        <taxon>Prorocentraceae</taxon>
        <taxon>Prorocentrum</taxon>
    </lineage>
</organism>
<feature type="region of interest" description="Disordered" evidence="1">
    <location>
        <begin position="93"/>
        <end position="165"/>
    </location>
</feature>
<reference evidence="2" key="1">
    <citation type="submission" date="2023-10" db="EMBL/GenBank/DDBJ databases">
        <authorList>
            <person name="Chen Y."/>
            <person name="Shah S."/>
            <person name="Dougan E. K."/>
            <person name="Thang M."/>
            <person name="Chan C."/>
        </authorList>
    </citation>
    <scope>NUCLEOTIDE SEQUENCE [LARGE SCALE GENOMIC DNA]</scope>
</reference>
<evidence type="ECO:0000256" key="1">
    <source>
        <dbReference type="SAM" id="MobiDB-lite"/>
    </source>
</evidence>
<dbReference type="Proteomes" id="UP001189429">
    <property type="component" value="Unassembled WGS sequence"/>
</dbReference>
<feature type="compositionally biased region" description="Basic residues" evidence="1">
    <location>
        <begin position="146"/>
        <end position="158"/>
    </location>
</feature>
<protein>
    <submittedName>
        <fullName evidence="2">Uncharacterized protein</fullName>
    </submittedName>
</protein>
<gene>
    <name evidence="2" type="ORF">PCOR1329_LOCUS2412</name>
</gene>
<name>A0ABN9PF91_9DINO</name>
<evidence type="ECO:0000313" key="3">
    <source>
        <dbReference type="Proteomes" id="UP001189429"/>
    </source>
</evidence>
<sequence length="297" mass="31453">MPQSREQVRPPHQRASLRQLEAAKKVTQTPWTRSVTPEVSPHISSAGIGQCPPPASKKRESVVALQERRLVTSGCGAFEPKADTPAQHGFRLLAAAEQLPGEGAAAHQPPAPRSPRPAAAAEQLPGEGAAAHQSPAPRSPRPAAAARRRGGRPRRRGGGRVPLRLLPELRGAAAGLAGLRLAGGKSRIVRANSPASAPELSRREAFRAREEEGQAFRSRAHSRARGLAPPLERSWPLFRAGAPGPRFQAALARPLSGGGSGGAASADTDEPSSVLQRHASRATFRRSNLLSRDCRRP</sequence>
<dbReference type="EMBL" id="CAUYUJ010000607">
    <property type="protein sequence ID" value="CAK0791554.1"/>
    <property type="molecule type" value="Genomic_DNA"/>
</dbReference>
<feature type="compositionally biased region" description="Basic and acidic residues" evidence="1">
    <location>
        <begin position="200"/>
        <end position="214"/>
    </location>
</feature>
<accession>A0ABN9PF91</accession>
<feature type="region of interest" description="Disordered" evidence="1">
    <location>
        <begin position="22"/>
        <end position="60"/>
    </location>
</feature>
<feature type="region of interest" description="Disordered" evidence="1">
    <location>
        <begin position="189"/>
        <end position="234"/>
    </location>
</feature>
<evidence type="ECO:0000313" key="2">
    <source>
        <dbReference type="EMBL" id="CAK0791554.1"/>
    </source>
</evidence>
<proteinExistence type="predicted"/>
<comment type="caution">
    <text evidence="2">The sequence shown here is derived from an EMBL/GenBank/DDBJ whole genome shotgun (WGS) entry which is preliminary data.</text>
</comment>
<feature type="compositionally biased region" description="Polar residues" evidence="1">
    <location>
        <begin position="26"/>
        <end position="37"/>
    </location>
</feature>